<organism evidence="8 9">
    <name type="scientific">Undibacterium hunanense</name>
    <dbReference type="NCBI Taxonomy" id="2762292"/>
    <lineage>
        <taxon>Bacteria</taxon>
        <taxon>Pseudomonadati</taxon>
        <taxon>Pseudomonadota</taxon>
        <taxon>Betaproteobacteria</taxon>
        <taxon>Burkholderiales</taxon>
        <taxon>Oxalobacteraceae</taxon>
        <taxon>Undibacterium</taxon>
    </lineage>
</organism>
<reference evidence="8 9" key="1">
    <citation type="submission" date="2020-08" db="EMBL/GenBank/DDBJ databases">
        <title>Novel species isolated from subtropical streams in China.</title>
        <authorList>
            <person name="Lu H."/>
        </authorList>
    </citation>
    <scope>NUCLEOTIDE SEQUENCE [LARGE SCALE GENOMIC DNA]</scope>
    <source>
        <strain evidence="8 9">CY18W</strain>
    </source>
</reference>
<proteinExistence type="inferred from homology"/>
<comment type="similarity">
    <text evidence="2">Belongs to the phospholipase D family.</text>
</comment>
<dbReference type="EC" id="3.1.4.4" evidence="3"/>
<dbReference type="PROSITE" id="PS50035">
    <property type="entry name" value="PLD"/>
    <property type="match status" value="1"/>
</dbReference>
<keyword evidence="6" id="KW-0443">Lipid metabolism</keyword>
<evidence type="ECO:0000259" key="7">
    <source>
        <dbReference type="PROSITE" id="PS50035"/>
    </source>
</evidence>
<accession>A0ABR6ZU69</accession>
<dbReference type="PANTHER" id="PTHR43856:SF1">
    <property type="entry name" value="MITOCHONDRIAL CARDIOLIPIN HYDROLASE"/>
    <property type="match status" value="1"/>
</dbReference>
<evidence type="ECO:0000256" key="4">
    <source>
        <dbReference type="ARBA" id="ARBA00022801"/>
    </source>
</evidence>
<evidence type="ECO:0000313" key="8">
    <source>
        <dbReference type="EMBL" id="MBC3919359.1"/>
    </source>
</evidence>
<dbReference type="InterPro" id="IPR001736">
    <property type="entry name" value="PLipase_D/transphosphatidylase"/>
</dbReference>
<gene>
    <name evidence="8" type="ORF">H8L32_17850</name>
</gene>
<dbReference type="PANTHER" id="PTHR43856">
    <property type="entry name" value="CARDIOLIPIN HYDROLASE"/>
    <property type="match status" value="1"/>
</dbReference>
<dbReference type="SUPFAM" id="SSF56024">
    <property type="entry name" value="Phospholipase D/nuclease"/>
    <property type="match status" value="1"/>
</dbReference>
<dbReference type="InterPro" id="IPR025202">
    <property type="entry name" value="PLD-like_dom"/>
</dbReference>
<dbReference type="EMBL" id="JACOGF010000009">
    <property type="protein sequence ID" value="MBC3919359.1"/>
    <property type="molecule type" value="Genomic_DNA"/>
</dbReference>
<evidence type="ECO:0000256" key="2">
    <source>
        <dbReference type="ARBA" id="ARBA00008664"/>
    </source>
</evidence>
<evidence type="ECO:0000256" key="1">
    <source>
        <dbReference type="ARBA" id="ARBA00000798"/>
    </source>
</evidence>
<dbReference type="Pfam" id="PF13091">
    <property type="entry name" value="PLDc_2"/>
    <property type="match status" value="1"/>
</dbReference>
<evidence type="ECO:0000256" key="5">
    <source>
        <dbReference type="ARBA" id="ARBA00022963"/>
    </source>
</evidence>
<comment type="catalytic activity">
    <reaction evidence="1">
        <text>a 1,2-diacyl-sn-glycero-3-phosphocholine + H2O = a 1,2-diacyl-sn-glycero-3-phosphate + choline + H(+)</text>
        <dbReference type="Rhea" id="RHEA:14445"/>
        <dbReference type="ChEBI" id="CHEBI:15354"/>
        <dbReference type="ChEBI" id="CHEBI:15377"/>
        <dbReference type="ChEBI" id="CHEBI:15378"/>
        <dbReference type="ChEBI" id="CHEBI:57643"/>
        <dbReference type="ChEBI" id="CHEBI:58608"/>
        <dbReference type="EC" id="3.1.4.4"/>
    </reaction>
</comment>
<keyword evidence="4" id="KW-0378">Hydrolase</keyword>
<evidence type="ECO:0000256" key="3">
    <source>
        <dbReference type="ARBA" id="ARBA00012027"/>
    </source>
</evidence>
<feature type="domain" description="PLD phosphodiesterase" evidence="7">
    <location>
        <begin position="117"/>
        <end position="144"/>
    </location>
</feature>
<evidence type="ECO:0000256" key="6">
    <source>
        <dbReference type="ARBA" id="ARBA00023098"/>
    </source>
</evidence>
<keyword evidence="9" id="KW-1185">Reference proteome</keyword>
<dbReference type="InterPro" id="IPR051406">
    <property type="entry name" value="PLD_domain"/>
</dbReference>
<dbReference type="CDD" id="cd09170">
    <property type="entry name" value="PLDc_Nuc"/>
    <property type="match status" value="1"/>
</dbReference>
<keyword evidence="5" id="KW-0442">Lipid degradation</keyword>
<dbReference type="Gene3D" id="3.30.870.10">
    <property type="entry name" value="Endonuclease Chain A"/>
    <property type="match status" value="1"/>
</dbReference>
<comment type="caution">
    <text evidence="8">The sequence shown here is derived from an EMBL/GenBank/DDBJ whole genome shotgun (WGS) entry which is preliminary data.</text>
</comment>
<evidence type="ECO:0000313" key="9">
    <source>
        <dbReference type="Proteomes" id="UP000650424"/>
    </source>
</evidence>
<sequence>MGITLVMAPLAHASSTANKHAAEINVGVVSPSIENAFSPDAGAEALVLKVINTSSSSIKLAAYSLSSPSVIQALLDAKKRGVNIMVMVDYLRNQRKNNLAALDRLVNAGIPTRTISVYAMHHDKYIVADEQTVQNGSFNYTLDAAESNSENVVVFWRNPELAKSFLRHWESRWSQAVDYKMVTTKK</sequence>
<name>A0ABR6ZU69_9BURK</name>
<dbReference type="Proteomes" id="UP000650424">
    <property type="component" value="Unassembled WGS sequence"/>
</dbReference>
<protein>
    <recommendedName>
        <fullName evidence="3">phospholipase D</fullName>
        <ecNumber evidence="3">3.1.4.4</ecNumber>
    </recommendedName>
</protein>